<organism evidence="1 2">
    <name type="scientific">Priapulus caudatus</name>
    <name type="common">Priapulid worm</name>
    <dbReference type="NCBI Taxonomy" id="37621"/>
    <lineage>
        <taxon>Eukaryota</taxon>
        <taxon>Metazoa</taxon>
        <taxon>Ecdysozoa</taxon>
        <taxon>Scalidophora</taxon>
        <taxon>Priapulida</taxon>
        <taxon>Priapulimorpha</taxon>
        <taxon>Priapulimorphida</taxon>
        <taxon>Priapulidae</taxon>
        <taxon>Priapulus</taxon>
    </lineage>
</organism>
<gene>
    <name evidence="2" type="primary">LOC106805380</name>
</gene>
<dbReference type="RefSeq" id="XP_014662430.1">
    <property type="nucleotide sequence ID" value="XM_014806944.1"/>
</dbReference>
<sequence>MMKRVVKEYNEKFRALADSGRYDGRDDFTVVYQPYMEDAPLPIKADGKPDMTFVAPDCFHFSSRGHESIALAMWNNMLEPVGKKTKAALVTSDMYCPTKEHPYIFTKQNSITPDQGEL</sequence>
<evidence type="ECO:0000313" key="1">
    <source>
        <dbReference type="Proteomes" id="UP000695022"/>
    </source>
</evidence>
<dbReference type="InterPro" id="IPR001087">
    <property type="entry name" value="GDSL"/>
</dbReference>
<dbReference type="Proteomes" id="UP000695022">
    <property type="component" value="Unplaced"/>
</dbReference>
<evidence type="ECO:0000313" key="2">
    <source>
        <dbReference type="RefSeq" id="XP_014662430.1"/>
    </source>
</evidence>
<protein>
    <submittedName>
        <fullName evidence="2">Phospholipase B1, membrane-associated-like</fullName>
    </submittedName>
</protein>
<keyword evidence="1" id="KW-1185">Reference proteome</keyword>
<dbReference type="InterPro" id="IPR038885">
    <property type="entry name" value="PLB1"/>
</dbReference>
<dbReference type="PANTHER" id="PTHR21325:SF31">
    <property type="entry name" value="GH22081P-RELATED"/>
    <property type="match status" value="1"/>
</dbReference>
<name>A0ABM1DR59_PRICU</name>
<reference evidence="2" key="1">
    <citation type="submission" date="2025-08" db="UniProtKB">
        <authorList>
            <consortium name="RefSeq"/>
        </authorList>
    </citation>
    <scope>IDENTIFICATION</scope>
</reference>
<proteinExistence type="predicted"/>
<dbReference type="GeneID" id="106805380"/>
<dbReference type="Pfam" id="PF00657">
    <property type="entry name" value="Lipase_GDSL"/>
    <property type="match status" value="1"/>
</dbReference>
<dbReference type="PANTHER" id="PTHR21325">
    <property type="entry name" value="PHOSPHOLIPASE B, PLB1"/>
    <property type="match status" value="1"/>
</dbReference>
<accession>A0ABM1DR59</accession>